<name>A0A0C9UHL9_SPHS4</name>
<dbReference type="Proteomes" id="UP000054279">
    <property type="component" value="Unassembled WGS sequence"/>
</dbReference>
<dbReference type="HOGENOM" id="CLU_139922_0_0_1"/>
<protein>
    <submittedName>
        <fullName evidence="1">Uncharacterized protein</fullName>
    </submittedName>
</protein>
<sequence length="160" mass="18894">MSKGLTDAIIKSDTLLRLQDRRERNLDGKLLSRTYNLRDRLLLLCPRHRVALTRLFLCAYSLAIERFRWREQRRDRVERQWRLSRTGMLCTPMAARASFFSTLASTYSHVPRFAPPGGRTIDLLRELLGWSDCLTALIMLREFKAHPLHIHINNLFFIRN</sequence>
<keyword evidence="2" id="KW-1185">Reference proteome</keyword>
<gene>
    <name evidence="1" type="ORF">M422DRAFT_263659</name>
</gene>
<evidence type="ECO:0000313" key="1">
    <source>
        <dbReference type="EMBL" id="KIJ34344.1"/>
    </source>
</evidence>
<evidence type="ECO:0000313" key="2">
    <source>
        <dbReference type="Proteomes" id="UP000054279"/>
    </source>
</evidence>
<accession>A0A0C9UHL9</accession>
<dbReference type="AlphaFoldDB" id="A0A0C9UHL9"/>
<proteinExistence type="predicted"/>
<dbReference type="EMBL" id="KN837201">
    <property type="protein sequence ID" value="KIJ34344.1"/>
    <property type="molecule type" value="Genomic_DNA"/>
</dbReference>
<dbReference type="OrthoDB" id="3262758at2759"/>
<reference evidence="1 2" key="1">
    <citation type="submission" date="2014-06" db="EMBL/GenBank/DDBJ databases">
        <title>Evolutionary Origins and Diversification of the Mycorrhizal Mutualists.</title>
        <authorList>
            <consortium name="DOE Joint Genome Institute"/>
            <consortium name="Mycorrhizal Genomics Consortium"/>
            <person name="Kohler A."/>
            <person name="Kuo A."/>
            <person name="Nagy L.G."/>
            <person name="Floudas D."/>
            <person name="Copeland A."/>
            <person name="Barry K.W."/>
            <person name="Cichocki N."/>
            <person name="Veneault-Fourrey C."/>
            <person name="LaButti K."/>
            <person name="Lindquist E.A."/>
            <person name="Lipzen A."/>
            <person name="Lundell T."/>
            <person name="Morin E."/>
            <person name="Murat C."/>
            <person name="Riley R."/>
            <person name="Ohm R."/>
            <person name="Sun H."/>
            <person name="Tunlid A."/>
            <person name="Henrissat B."/>
            <person name="Grigoriev I.V."/>
            <person name="Hibbett D.S."/>
            <person name="Martin F."/>
        </authorList>
    </citation>
    <scope>NUCLEOTIDE SEQUENCE [LARGE SCALE GENOMIC DNA]</scope>
    <source>
        <strain evidence="1 2">SS14</strain>
    </source>
</reference>
<organism evidence="1 2">
    <name type="scientific">Sphaerobolus stellatus (strain SS14)</name>
    <dbReference type="NCBI Taxonomy" id="990650"/>
    <lineage>
        <taxon>Eukaryota</taxon>
        <taxon>Fungi</taxon>
        <taxon>Dikarya</taxon>
        <taxon>Basidiomycota</taxon>
        <taxon>Agaricomycotina</taxon>
        <taxon>Agaricomycetes</taxon>
        <taxon>Phallomycetidae</taxon>
        <taxon>Geastrales</taxon>
        <taxon>Sphaerobolaceae</taxon>
        <taxon>Sphaerobolus</taxon>
    </lineage>
</organism>